<accession>A0AAD1ZHP2</accession>
<name>A0AAD1ZHP2_9LAMI</name>
<dbReference type="AlphaFoldDB" id="A0AAD1ZHP2"/>
<organism evidence="1 2">
    <name type="scientific">Fraxinus pennsylvanica</name>
    <dbReference type="NCBI Taxonomy" id="56036"/>
    <lineage>
        <taxon>Eukaryota</taxon>
        <taxon>Viridiplantae</taxon>
        <taxon>Streptophyta</taxon>
        <taxon>Embryophyta</taxon>
        <taxon>Tracheophyta</taxon>
        <taxon>Spermatophyta</taxon>
        <taxon>Magnoliopsida</taxon>
        <taxon>eudicotyledons</taxon>
        <taxon>Gunneridae</taxon>
        <taxon>Pentapetalae</taxon>
        <taxon>asterids</taxon>
        <taxon>lamiids</taxon>
        <taxon>Lamiales</taxon>
        <taxon>Oleaceae</taxon>
        <taxon>Oleeae</taxon>
        <taxon>Fraxinus</taxon>
    </lineage>
</organism>
<sequence>MLHLSRGRSCTLYAHCVLRSPENAAGAIESGAGDLSIQAMQRLAESDQLQRNSCFVQKLKSFFNLAFHKLFTIEAISEIMFYRTLLLGNGIEALLEKAKGSHKSCKNAATDALRDLGLDDYDL</sequence>
<dbReference type="Proteomes" id="UP000834106">
    <property type="component" value="Chromosome 10"/>
</dbReference>
<keyword evidence="2" id="KW-1185">Reference proteome</keyword>
<dbReference type="EMBL" id="OU503045">
    <property type="protein sequence ID" value="CAI9770012.1"/>
    <property type="molecule type" value="Genomic_DNA"/>
</dbReference>
<reference evidence="1" key="1">
    <citation type="submission" date="2023-05" db="EMBL/GenBank/DDBJ databases">
        <authorList>
            <person name="Huff M."/>
        </authorList>
    </citation>
    <scope>NUCLEOTIDE SEQUENCE</scope>
</reference>
<gene>
    <name evidence="1" type="ORF">FPE_LOCUS16278</name>
</gene>
<evidence type="ECO:0000313" key="2">
    <source>
        <dbReference type="Proteomes" id="UP000834106"/>
    </source>
</evidence>
<proteinExistence type="predicted"/>
<protein>
    <submittedName>
        <fullName evidence="1">Uncharacterized protein</fullName>
    </submittedName>
</protein>
<evidence type="ECO:0000313" key="1">
    <source>
        <dbReference type="EMBL" id="CAI9770012.1"/>
    </source>
</evidence>